<proteinExistence type="predicted"/>
<comment type="caution">
    <text evidence="2">The sequence shown here is derived from an EMBL/GenBank/DDBJ whole genome shotgun (WGS) entry which is preliminary data.</text>
</comment>
<sequence length="77" mass="8505">MSTVITFPRRHNPVDAHNPVGGVSNPQTLRAKVAELRRLAASSRTATDNLHQAISRLEQLDIRAHAQKIKTAKLESL</sequence>
<gene>
    <name evidence="2" type="ORF">CKO21_14590</name>
</gene>
<organism evidence="2 3">
    <name type="scientific">Rhodovibrio salinarum</name>
    <dbReference type="NCBI Taxonomy" id="1087"/>
    <lineage>
        <taxon>Bacteria</taxon>
        <taxon>Pseudomonadati</taxon>
        <taxon>Pseudomonadota</taxon>
        <taxon>Alphaproteobacteria</taxon>
        <taxon>Rhodospirillales</taxon>
        <taxon>Rhodovibrionaceae</taxon>
        <taxon>Rhodovibrio</taxon>
    </lineage>
</organism>
<evidence type="ECO:0000313" key="3">
    <source>
        <dbReference type="Proteomes" id="UP000778970"/>
    </source>
</evidence>
<evidence type="ECO:0000256" key="1">
    <source>
        <dbReference type="SAM" id="MobiDB-lite"/>
    </source>
</evidence>
<dbReference type="RefSeq" id="WP_027289489.1">
    <property type="nucleotide sequence ID" value="NZ_NRRE01000028.1"/>
</dbReference>
<dbReference type="Proteomes" id="UP000778970">
    <property type="component" value="Unassembled WGS sequence"/>
</dbReference>
<reference evidence="2" key="1">
    <citation type="submission" date="2017-08" db="EMBL/GenBank/DDBJ databases">
        <authorList>
            <person name="Imhoff J.F."/>
            <person name="Rahn T."/>
            <person name="Kuenzel S."/>
            <person name="Neulinger S.C."/>
        </authorList>
    </citation>
    <scope>NUCLEOTIDE SEQUENCE</scope>
    <source>
        <strain evidence="2">DSM 9154</strain>
    </source>
</reference>
<name>A0A934V164_9PROT</name>
<reference evidence="2" key="2">
    <citation type="journal article" date="2020" name="Microorganisms">
        <title>Osmotic Adaptation and Compatible Solute Biosynthesis of Phototrophic Bacteria as Revealed from Genome Analyses.</title>
        <authorList>
            <person name="Imhoff J.F."/>
            <person name="Rahn T."/>
            <person name="Kunzel S."/>
            <person name="Keller A."/>
            <person name="Neulinger S.C."/>
        </authorList>
    </citation>
    <scope>NUCLEOTIDE SEQUENCE</scope>
    <source>
        <strain evidence="2">DSM 9154</strain>
    </source>
</reference>
<evidence type="ECO:0000313" key="2">
    <source>
        <dbReference type="EMBL" id="MBK1698473.1"/>
    </source>
</evidence>
<dbReference type="AlphaFoldDB" id="A0A934V164"/>
<dbReference type="EMBL" id="NRRE01000028">
    <property type="protein sequence ID" value="MBK1698473.1"/>
    <property type="molecule type" value="Genomic_DNA"/>
</dbReference>
<accession>A0A934V164</accession>
<protein>
    <submittedName>
        <fullName evidence="2">Uncharacterized protein</fullName>
    </submittedName>
</protein>
<keyword evidence="3" id="KW-1185">Reference proteome</keyword>
<feature type="region of interest" description="Disordered" evidence="1">
    <location>
        <begin position="1"/>
        <end position="26"/>
    </location>
</feature>